<gene>
    <name evidence="1" type="ORF">SAMN04488513_1097</name>
</gene>
<dbReference type="EMBL" id="FQYU01000009">
    <property type="protein sequence ID" value="SHJ78990.1"/>
    <property type="molecule type" value="Genomic_DNA"/>
</dbReference>
<reference evidence="2" key="1">
    <citation type="submission" date="2016-11" db="EMBL/GenBank/DDBJ databases">
        <authorList>
            <person name="Varghese N."/>
            <person name="Submissions S."/>
        </authorList>
    </citation>
    <scope>NUCLEOTIDE SEQUENCE [LARGE SCALE GENOMIC DNA]</scope>
    <source>
        <strain evidence="2">DSM 19858</strain>
    </source>
</reference>
<dbReference type="OrthoDB" id="596204at2"/>
<dbReference type="RefSeq" id="WP_072995082.1">
    <property type="nucleotide sequence ID" value="NZ_FQYU01000009.1"/>
</dbReference>
<accession>A0A1M6M6I1</accession>
<protein>
    <recommendedName>
        <fullName evidence="3">Carboxypeptidase regulatory-like domain-containing protein</fullName>
    </recommendedName>
</protein>
<keyword evidence="2" id="KW-1185">Reference proteome</keyword>
<proteinExistence type="predicted"/>
<dbReference type="AlphaFoldDB" id="A0A1M6M6I1"/>
<name>A0A1M6M6I1_9FLAO</name>
<evidence type="ECO:0000313" key="1">
    <source>
        <dbReference type="EMBL" id="SHJ78990.1"/>
    </source>
</evidence>
<dbReference type="STRING" id="192903.SAMN04488513_1097"/>
<sequence>MSIIKNHPIFEDNQVLTSGQLNQLHNYLDQQTRLTRSCLIGMGIACGLEIKTVTGNEPSITITGGLGISSEGYLIELCPEGNSCTTVQYRNYNLPEGVVYTPFQDEGFHQDIALFELLSSGAEYDQEEEVKPLSELPGGLEDKVVVLFLECIDNDLKSCLGKSCDELGIDRIFTLRKLLIDRDDLDKVNPRTNGERQDDLFPDKFIALPRVFFEGGDTVHYFPFAFRYVEALNTVFDPLKKYLSTTYTAYEPILGNVYGENPFETSVIQNVYKEIEEYLGGGLVKFPWLGIQYVYDFFDDLVLAYEEFRECAHDLIWQCCPDMTRFPRHLMLGEVIADPIGPCETDRYRHGFTQPPIYNKQQLLLEKTISLHKRIVLLLEKFSFESLNDPIELPVKATPGGGRKSSLSVQSIPFYYDSKGESSFWPSENLELEWNFSRKHRRCQLFEKEQNALNLSYDNNTMLPEAKTPLSTPLRFKMDRHNFLRIEGHQGKDIHDTVAGLTALKTKANIDFDIKGIYLGDLFPEDDKRVRLPECLYQDLQVDYSIWRGKLLYFLGSFSRLVTGSRFLQRKDTSANMNNYTSAHDTSALYKKLNNVDGLNRSLTKDNWMRVADEVHYKTKEDNKAEWIKKERETATATGTQKASVDDLHAAITECLKAIRNNTPEDLASFEMEPWLEAYRCPLVLFVEYLKLQSGQIPNDTNMTEVNLKIRLIAALQELVRNLFIYPYIDIRIINNALTGRMEQYREQHSFSNFLKNHTGLEHQAGVEQGQTFVLLYQGGYSDSTQEKLMKEAEIWLKDAGKIDVDLGDFFEWNKEVFGTVLADFTLPYKCCDPCVDVGSVEIPLDPLAVPICEIVPTRIVGEKQASIEYEPLEERILHSMYDPEAYRIDLKNTEGKYGQAKLNIRPFPFDEEKEVQTFLYTADTKKVLAASVNSQSAYLVDVFEYAISRVEGSGTEGQSQTVLVDSAEITVIVPIIPRGEAVVGIQGRIYYKDTKGRELPIPGAQVWTNVNKFEIHSQADERGGYSLVNDALVNGSYEVFATANGFYQGKASEVVVKNAMATRDIELIPRIDLKGGIKGLVEHLDLNENSREALLMAKEYENSRNLYKEVIASTILREKENVKTLIATEKTISKFNEEDDIPTEVLNKTYVAQRDALLKELATTKNKVTMANRAAALKVLTNSYMDRLILSEKGDFSAESLAVLKESSSKIGKAGINMKAEMKEWSESKTRVLGEDIVKAITKNFKA</sequence>
<evidence type="ECO:0000313" key="2">
    <source>
        <dbReference type="Proteomes" id="UP000184543"/>
    </source>
</evidence>
<organism evidence="1 2">
    <name type="scientific">Pseudozobellia thermophila</name>
    <dbReference type="NCBI Taxonomy" id="192903"/>
    <lineage>
        <taxon>Bacteria</taxon>
        <taxon>Pseudomonadati</taxon>
        <taxon>Bacteroidota</taxon>
        <taxon>Flavobacteriia</taxon>
        <taxon>Flavobacteriales</taxon>
        <taxon>Flavobacteriaceae</taxon>
        <taxon>Pseudozobellia</taxon>
    </lineage>
</organism>
<dbReference type="Proteomes" id="UP000184543">
    <property type="component" value="Unassembled WGS sequence"/>
</dbReference>
<dbReference type="Gene3D" id="2.60.40.1120">
    <property type="entry name" value="Carboxypeptidase-like, regulatory domain"/>
    <property type="match status" value="1"/>
</dbReference>
<evidence type="ECO:0008006" key="3">
    <source>
        <dbReference type="Google" id="ProtNLM"/>
    </source>
</evidence>